<proteinExistence type="predicted"/>
<sequence>MVRIKRACAVLAAGATLAGGLALLPTVAQAVESKNVQTKAATYTITFSDTGAGTEITRTTGTDGKLKLEDVPTPTVSTEMTQQNVTADGWVVDPIAPNQHKIDFATHVFTEDAKLYPHFVELVPTPTPIYNVTFISVNPADPDNLGAAEAEAIQTNDKRQLPHEPHVYNFDGYTFDGWFSDNGGSRYVPGGTYTADTIYKARYTKVTTPNEPNKPGQTAPVDNNTKQPAKDNKAPAKDPAKKDAKNNKNNNNLAKTGADATAPLAIAAGLCLAAGITLGLRRKLAL</sequence>
<dbReference type="EMBL" id="JACFSA010000005">
    <property type="protein sequence ID" value="MBI0144602.1"/>
    <property type="molecule type" value="Genomic_DNA"/>
</dbReference>
<evidence type="ECO:0000313" key="4">
    <source>
        <dbReference type="EMBL" id="MBI0144602.1"/>
    </source>
</evidence>
<evidence type="ECO:0000313" key="5">
    <source>
        <dbReference type="Proteomes" id="UP000700855"/>
    </source>
</evidence>
<comment type="subcellular location">
    <subcellularLocation>
        <location evidence="1">Cell envelope</location>
    </subcellularLocation>
</comment>
<evidence type="ECO:0000256" key="1">
    <source>
        <dbReference type="ARBA" id="ARBA00004196"/>
    </source>
</evidence>
<dbReference type="RefSeq" id="WP_198206358.1">
    <property type="nucleotide sequence ID" value="NZ_JACFSA010000005.1"/>
</dbReference>
<feature type="chain" id="PRO_5046542462" evidence="3">
    <location>
        <begin position="31"/>
        <end position="286"/>
    </location>
</feature>
<name>A0ABS0R1W1_9BIFI</name>
<feature type="compositionally biased region" description="Basic and acidic residues" evidence="2">
    <location>
        <begin position="228"/>
        <end position="246"/>
    </location>
</feature>
<keyword evidence="3" id="KW-0732">Signal</keyword>
<dbReference type="NCBIfam" id="TIGR01167">
    <property type="entry name" value="LPXTG_anchor"/>
    <property type="match status" value="1"/>
</dbReference>
<dbReference type="Proteomes" id="UP000700855">
    <property type="component" value="Unassembled WGS sequence"/>
</dbReference>
<dbReference type="InterPro" id="IPR013378">
    <property type="entry name" value="InlB-like_B-rpt"/>
</dbReference>
<reference evidence="4 5" key="1">
    <citation type="submission" date="2020-07" db="EMBL/GenBank/DDBJ databases">
        <title>Isolated bacteria genomes of Apis mellifera.</title>
        <authorList>
            <person name="Wu J."/>
            <person name="Zheng H."/>
        </authorList>
    </citation>
    <scope>NUCLEOTIDE SEQUENCE [LARGE SCALE GENOMIC DNA]</scope>
    <source>
        <strain evidence="4 5">W8116</strain>
    </source>
</reference>
<gene>
    <name evidence="4" type="ORF">H3U98_07420</name>
</gene>
<feature type="region of interest" description="Disordered" evidence="2">
    <location>
        <begin position="206"/>
        <end position="254"/>
    </location>
</feature>
<keyword evidence="5" id="KW-1185">Reference proteome</keyword>
<evidence type="ECO:0000256" key="2">
    <source>
        <dbReference type="SAM" id="MobiDB-lite"/>
    </source>
</evidence>
<dbReference type="InterPro" id="IPR042229">
    <property type="entry name" value="Listeria/Bacterioides_rpt_sf"/>
</dbReference>
<feature type="signal peptide" evidence="3">
    <location>
        <begin position="1"/>
        <end position="30"/>
    </location>
</feature>
<organism evidence="4 5">
    <name type="scientific">Bifidobacterium choladohabitans</name>
    <dbReference type="NCBI Taxonomy" id="2750947"/>
    <lineage>
        <taxon>Bacteria</taxon>
        <taxon>Bacillati</taxon>
        <taxon>Actinomycetota</taxon>
        <taxon>Actinomycetes</taxon>
        <taxon>Bifidobacteriales</taxon>
        <taxon>Bifidobacteriaceae</taxon>
        <taxon>Bifidobacterium</taxon>
    </lineage>
</organism>
<evidence type="ECO:0000256" key="3">
    <source>
        <dbReference type="SAM" id="SignalP"/>
    </source>
</evidence>
<accession>A0ABS0R1W1</accession>
<protein>
    <submittedName>
        <fullName evidence="4">InlB B-repeat-containing protein</fullName>
    </submittedName>
</protein>
<dbReference type="Pfam" id="PF09479">
    <property type="entry name" value="Flg_new"/>
    <property type="match status" value="2"/>
</dbReference>
<comment type="caution">
    <text evidence="4">The sequence shown here is derived from an EMBL/GenBank/DDBJ whole genome shotgun (WGS) entry which is preliminary data.</text>
</comment>
<dbReference type="Gene3D" id="2.60.40.4270">
    <property type="entry name" value="Listeria-Bacteroides repeat domain"/>
    <property type="match status" value="1"/>
</dbReference>